<evidence type="ECO:0000313" key="5">
    <source>
        <dbReference type="Proteomes" id="UP000196230"/>
    </source>
</evidence>
<dbReference type="EMBL" id="SPKT01000035">
    <property type="protein sequence ID" value="TFH97882.1"/>
    <property type="molecule type" value="Genomic_DNA"/>
</dbReference>
<evidence type="ECO:0000313" key="4">
    <source>
        <dbReference type="EMBL" id="TFH97882.1"/>
    </source>
</evidence>
<keyword evidence="2" id="KW-0732">Signal</keyword>
<gene>
    <name evidence="4" type="ORF">E4A49_11435</name>
    <name evidence="3" type="ORF">FM125_07665</name>
</gene>
<dbReference type="PROSITE" id="PS51257">
    <property type="entry name" value="PROKAR_LIPOPROTEIN"/>
    <property type="match status" value="1"/>
</dbReference>
<protein>
    <submittedName>
        <fullName evidence="3">Uncharacterized protein</fullName>
    </submittedName>
</protein>
<dbReference type="EMBL" id="FUKP01000051">
    <property type="protein sequence ID" value="SJN29506.1"/>
    <property type="molecule type" value="Genomic_DNA"/>
</dbReference>
<sequence>MRSFSTSARGRRTALTAFGLASILTLTACGGTSDAPEEDAASASSASSEAAEPSPESTESEEAEETADFQTAFEPGVAGTLNSVPNDLGLEEVEESPDNTVEVLGTRFAVTQTARVDAVPGKLAEQIAPMVFDYADEVSAADGEALYVAVVQASDARHAFEGEAPETTTTFRVNGDPVDVGVPPLAAGDQATVVVSAPEDAEPEDVTLEVVQDEAAQEISLVDGSRTASDVEHIYERPTSVAVEEGHDWDVSFTGFTGKTEHLSGQIEGAEILPALPKQGWATSGNVFLGLDVRTNKLNSTDEDESMITLELPDGTTQRWLDDPSDLQYRFKDRVWFEIPADATEATAKVDVIVKAGIKDPETLDSLEVPLTFER</sequence>
<evidence type="ECO:0000313" key="6">
    <source>
        <dbReference type="Proteomes" id="UP000297477"/>
    </source>
</evidence>
<dbReference type="RefSeq" id="WP_067191522.1">
    <property type="nucleotide sequence ID" value="NZ_FUKP01000051.1"/>
</dbReference>
<feature type="signal peptide" evidence="2">
    <location>
        <begin position="1"/>
        <end position="28"/>
    </location>
</feature>
<feature type="region of interest" description="Disordered" evidence="1">
    <location>
        <begin position="29"/>
        <end position="69"/>
    </location>
</feature>
<reference evidence="4 6" key="2">
    <citation type="submission" date="2019-03" db="EMBL/GenBank/DDBJ databases">
        <title>Reclassification of Micrococcus aloeverae and Micrococcus yunnanensis as later heterotypic synonyms of Micrococcus luteus.</title>
        <authorList>
            <person name="Huang C.-H."/>
        </authorList>
    </citation>
    <scope>NUCLEOTIDE SEQUENCE [LARGE SCALE GENOMIC DNA]</scope>
    <source>
        <strain evidence="4 6">BCRC 12151</strain>
    </source>
</reference>
<evidence type="ECO:0000313" key="3">
    <source>
        <dbReference type="EMBL" id="SJN29506.1"/>
    </source>
</evidence>
<dbReference type="AlphaFoldDB" id="A0A1R4JBU6"/>
<evidence type="ECO:0000256" key="1">
    <source>
        <dbReference type="SAM" id="MobiDB-lite"/>
    </source>
</evidence>
<proteinExistence type="predicted"/>
<dbReference type="Proteomes" id="UP000196230">
    <property type="component" value="Unassembled WGS sequence"/>
</dbReference>
<feature type="compositionally biased region" description="Low complexity" evidence="1">
    <location>
        <begin position="41"/>
        <end position="57"/>
    </location>
</feature>
<evidence type="ECO:0000256" key="2">
    <source>
        <dbReference type="SAM" id="SignalP"/>
    </source>
</evidence>
<organism evidence="3 5">
    <name type="scientific">Micrococcus lylae</name>
    <dbReference type="NCBI Taxonomy" id="1273"/>
    <lineage>
        <taxon>Bacteria</taxon>
        <taxon>Bacillati</taxon>
        <taxon>Actinomycetota</taxon>
        <taxon>Actinomycetes</taxon>
        <taxon>Micrococcales</taxon>
        <taxon>Micrococcaceae</taxon>
        <taxon>Micrococcus</taxon>
    </lineage>
</organism>
<name>A0A1R4JBU6_9MICC</name>
<dbReference type="Proteomes" id="UP000297477">
    <property type="component" value="Unassembled WGS sequence"/>
</dbReference>
<keyword evidence="6" id="KW-1185">Reference proteome</keyword>
<dbReference type="OrthoDB" id="5148116at2"/>
<reference evidence="3 5" key="1">
    <citation type="submission" date="2017-02" db="EMBL/GenBank/DDBJ databases">
        <authorList>
            <person name="Peterson S.W."/>
        </authorList>
    </citation>
    <scope>NUCLEOTIDE SEQUENCE [LARGE SCALE GENOMIC DNA]</scope>
    <source>
        <strain evidence="3 5">2B3F</strain>
    </source>
</reference>
<feature type="chain" id="PRO_5039528957" evidence="2">
    <location>
        <begin position="29"/>
        <end position="375"/>
    </location>
</feature>
<accession>A0A1R4JBU6</accession>
<feature type="compositionally biased region" description="Acidic residues" evidence="1">
    <location>
        <begin position="58"/>
        <end position="67"/>
    </location>
</feature>